<evidence type="ECO:0000313" key="1">
    <source>
        <dbReference type="EMBL" id="GFR00951.1"/>
    </source>
</evidence>
<organism evidence="1 2">
    <name type="scientific">Trichonephila clavata</name>
    <name type="common">Joro spider</name>
    <name type="synonym">Nephila clavata</name>
    <dbReference type="NCBI Taxonomy" id="2740835"/>
    <lineage>
        <taxon>Eukaryota</taxon>
        <taxon>Metazoa</taxon>
        <taxon>Ecdysozoa</taxon>
        <taxon>Arthropoda</taxon>
        <taxon>Chelicerata</taxon>
        <taxon>Arachnida</taxon>
        <taxon>Araneae</taxon>
        <taxon>Araneomorphae</taxon>
        <taxon>Entelegynae</taxon>
        <taxon>Araneoidea</taxon>
        <taxon>Nephilidae</taxon>
        <taxon>Trichonephila</taxon>
    </lineage>
</organism>
<evidence type="ECO:0000313" key="2">
    <source>
        <dbReference type="Proteomes" id="UP000887116"/>
    </source>
</evidence>
<keyword evidence="2" id="KW-1185">Reference proteome</keyword>
<reference evidence="1" key="1">
    <citation type="submission" date="2020-07" db="EMBL/GenBank/DDBJ databases">
        <title>Multicomponent nature underlies the extraordinary mechanical properties of spider dragline silk.</title>
        <authorList>
            <person name="Kono N."/>
            <person name="Nakamura H."/>
            <person name="Mori M."/>
            <person name="Yoshida Y."/>
            <person name="Ohtoshi R."/>
            <person name="Malay A.D."/>
            <person name="Moran D.A.P."/>
            <person name="Tomita M."/>
            <person name="Numata K."/>
            <person name="Arakawa K."/>
        </authorList>
    </citation>
    <scope>NUCLEOTIDE SEQUENCE</scope>
</reference>
<name>A0A8X6JC18_TRICU</name>
<accession>A0A8X6JC18</accession>
<gene>
    <name evidence="1" type="ORF">TNCT_437771</name>
</gene>
<dbReference type="EMBL" id="BMAO01015317">
    <property type="protein sequence ID" value="GFR00951.1"/>
    <property type="molecule type" value="Genomic_DNA"/>
</dbReference>
<proteinExistence type="predicted"/>
<dbReference type="Proteomes" id="UP000887116">
    <property type="component" value="Unassembled WGS sequence"/>
</dbReference>
<protein>
    <submittedName>
        <fullName evidence="1">Uncharacterized protein</fullName>
    </submittedName>
</protein>
<comment type="caution">
    <text evidence="1">The sequence shown here is derived from an EMBL/GenBank/DDBJ whole genome shotgun (WGS) entry which is preliminary data.</text>
</comment>
<sequence>MQPQRLSGPQCCCGCMTAELHQSFQNDVLSGLYFIQGNQRDPTGVTESLIWIVGPVAPSQLVMCNWTQCRPSIDGYLPNHNPKKPKHFCVKFKFVCPRHIIPCRYFRF</sequence>
<dbReference type="AlphaFoldDB" id="A0A8X6JC18"/>